<dbReference type="InterPro" id="IPR050740">
    <property type="entry name" value="Aldehyde_DH_Superfamily"/>
</dbReference>
<dbReference type="PANTHER" id="PTHR43353">
    <property type="entry name" value="SUCCINATE-SEMIALDEHYDE DEHYDROGENASE, MITOCHONDRIAL"/>
    <property type="match status" value="1"/>
</dbReference>
<evidence type="ECO:0000256" key="1">
    <source>
        <dbReference type="ARBA" id="ARBA00009986"/>
    </source>
</evidence>
<sequence length="485" mass="51365">MAFSPAPAQNGTSVTVPLWIDGQEELRQDTFDVFSPVSNDICWNAVAASREDAIRAVETSQEAFKSWSKTKPAVRSEVLLKTAAVLEVNAAEYASYMSTEMGAENFVAQFFVLPLAVQMLKDLAGRSLSITGFVPTVQQEGQSSIVYKEPYGVTLGICPWNAPFVFAIRSAATAIATGNTSILKGSELTPRSYWAIGKAFHEAGLPKGVVNVLSCPPEQAAEIVNTIIEHPAVRKINFTGSAAVGRKVARTCGENLKPCLMELGGKNSAIVLEDADLGLAAQSCIAGSLINAGQICMATDHIIVQSSIAAQFSQILKEGLAKGAGEQPLPRVVSNASKSRLQGLLSQAIDKGASVVFGDGGKETLPGTALIPTVLEGVDQSTDIWDEESFGPVVALTVVGSEEEAVNLANGSRYGLSASVFTKDLRKGLAIAKRLESGAVHINSMTIHDETALPFGGIKNSGWGRFNAEQGMEEFLVTKAVTWDD</sequence>
<dbReference type="Gene3D" id="3.40.605.10">
    <property type="entry name" value="Aldehyde Dehydrogenase, Chain A, domain 1"/>
    <property type="match status" value="1"/>
</dbReference>
<dbReference type="FunFam" id="3.40.605.10:FF:000012">
    <property type="entry name" value="NAD-dependent succinate-semialdehyde dehydrogenase"/>
    <property type="match status" value="1"/>
</dbReference>
<dbReference type="CDD" id="cd07105">
    <property type="entry name" value="ALDH_SaliADH"/>
    <property type="match status" value="1"/>
</dbReference>
<dbReference type="AlphaFoldDB" id="A0A6A5UCU5"/>
<dbReference type="InterPro" id="IPR016163">
    <property type="entry name" value="Ald_DH_C"/>
</dbReference>
<accession>A0A6A5UCU5</accession>
<dbReference type="PANTHER" id="PTHR43353:SF2">
    <property type="entry name" value="ALDEHYDE DEHYDROGENASE FAMILY PROTEIN (AFU_ORTHOLOGUE AFUA_8G05520)"/>
    <property type="match status" value="1"/>
</dbReference>
<dbReference type="InterPro" id="IPR015590">
    <property type="entry name" value="Aldehyde_DH_dom"/>
</dbReference>
<dbReference type="PROSITE" id="PS00070">
    <property type="entry name" value="ALDEHYDE_DEHYDR_CYS"/>
    <property type="match status" value="1"/>
</dbReference>
<protein>
    <submittedName>
        <fullName evidence="5">Aldehyde dehydrogenase family protein</fullName>
    </submittedName>
</protein>
<dbReference type="Gene3D" id="3.40.309.10">
    <property type="entry name" value="Aldehyde Dehydrogenase, Chain A, domain 2"/>
    <property type="match status" value="1"/>
</dbReference>
<dbReference type="SUPFAM" id="SSF53720">
    <property type="entry name" value="ALDH-like"/>
    <property type="match status" value="1"/>
</dbReference>
<evidence type="ECO:0000256" key="3">
    <source>
        <dbReference type="ARBA" id="ARBA00023002"/>
    </source>
</evidence>
<dbReference type="InterPro" id="IPR016160">
    <property type="entry name" value="Ald_DH_CS_CYS"/>
</dbReference>
<dbReference type="Proteomes" id="UP000800035">
    <property type="component" value="Unassembled WGS sequence"/>
</dbReference>
<evidence type="ECO:0000259" key="4">
    <source>
        <dbReference type="Pfam" id="PF00171"/>
    </source>
</evidence>
<dbReference type="EMBL" id="ML976979">
    <property type="protein sequence ID" value="KAF1962130.1"/>
    <property type="molecule type" value="Genomic_DNA"/>
</dbReference>
<dbReference type="InterPro" id="IPR016161">
    <property type="entry name" value="Ald_DH/histidinol_DH"/>
</dbReference>
<evidence type="ECO:0000256" key="2">
    <source>
        <dbReference type="ARBA" id="ARBA00022857"/>
    </source>
</evidence>
<comment type="similarity">
    <text evidence="1">Belongs to the aldehyde dehydrogenase family.</text>
</comment>
<keyword evidence="3" id="KW-0560">Oxidoreductase</keyword>
<feature type="domain" description="Aldehyde dehydrogenase" evidence="4">
    <location>
        <begin position="28"/>
        <end position="481"/>
    </location>
</feature>
<dbReference type="InterPro" id="IPR016162">
    <property type="entry name" value="Ald_DH_N"/>
</dbReference>
<name>A0A6A5UCU5_9PLEO</name>
<organism evidence="5 6">
    <name type="scientific">Byssothecium circinans</name>
    <dbReference type="NCBI Taxonomy" id="147558"/>
    <lineage>
        <taxon>Eukaryota</taxon>
        <taxon>Fungi</taxon>
        <taxon>Dikarya</taxon>
        <taxon>Ascomycota</taxon>
        <taxon>Pezizomycotina</taxon>
        <taxon>Dothideomycetes</taxon>
        <taxon>Pleosporomycetidae</taxon>
        <taxon>Pleosporales</taxon>
        <taxon>Massarineae</taxon>
        <taxon>Massarinaceae</taxon>
        <taxon>Byssothecium</taxon>
    </lineage>
</organism>
<dbReference type="OrthoDB" id="310895at2759"/>
<dbReference type="GO" id="GO:0009450">
    <property type="term" value="P:gamma-aminobutyric acid catabolic process"/>
    <property type="evidence" value="ECO:0007669"/>
    <property type="project" value="TreeGrafter"/>
</dbReference>
<dbReference type="GO" id="GO:0004777">
    <property type="term" value="F:succinate-semialdehyde dehydrogenase (NAD+) activity"/>
    <property type="evidence" value="ECO:0007669"/>
    <property type="project" value="TreeGrafter"/>
</dbReference>
<gene>
    <name evidence="5" type="ORF">CC80DRAFT_512431</name>
</gene>
<evidence type="ECO:0000313" key="5">
    <source>
        <dbReference type="EMBL" id="KAF1962130.1"/>
    </source>
</evidence>
<keyword evidence="6" id="KW-1185">Reference proteome</keyword>
<evidence type="ECO:0000313" key="6">
    <source>
        <dbReference type="Proteomes" id="UP000800035"/>
    </source>
</evidence>
<reference evidence="5" key="1">
    <citation type="journal article" date="2020" name="Stud. Mycol.">
        <title>101 Dothideomycetes genomes: a test case for predicting lifestyles and emergence of pathogens.</title>
        <authorList>
            <person name="Haridas S."/>
            <person name="Albert R."/>
            <person name="Binder M."/>
            <person name="Bloem J."/>
            <person name="Labutti K."/>
            <person name="Salamov A."/>
            <person name="Andreopoulos B."/>
            <person name="Baker S."/>
            <person name="Barry K."/>
            <person name="Bills G."/>
            <person name="Bluhm B."/>
            <person name="Cannon C."/>
            <person name="Castanera R."/>
            <person name="Culley D."/>
            <person name="Daum C."/>
            <person name="Ezra D."/>
            <person name="Gonzalez J."/>
            <person name="Henrissat B."/>
            <person name="Kuo A."/>
            <person name="Liang C."/>
            <person name="Lipzen A."/>
            <person name="Lutzoni F."/>
            <person name="Magnuson J."/>
            <person name="Mondo S."/>
            <person name="Nolan M."/>
            <person name="Ohm R."/>
            <person name="Pangilinan J."/>
            <person name="Park H.-J."/>
            <person name="Ramirez L."/>
            <person name="Alfaro M."/>
            <person name="Sun H."/>
            <person name="Tritt A."/>
            <person name="Yoshinaga Y."/>
            <person name="Zwiers L.-H."/>
            <person name="Turgeon B."/>
            <person name="Goodwin S."/>
            <person name="Spatafora J."/>
            <person name="Crous P."/>
            <person name="Grigoriev I."/>
        </authorList>
    </citation>
    <scope>NUCLEOTIDE SEQUENCE</scope>
    <source>
        <strain evidence="5">CBS 675.92</strain>
    </source>
</reference>
<dbReference type="Pfam" id="PF00171">
    <property type="entry name" value="Aldedh"/>
    <property type="match status" value="1"/>
</dbReference>
<proteinExistence type="inferred from homology"/>
<keyword evidence="2" id="KW-0521">NADP</keyword>